<dbReference type="PROSITE" id="PS51257">
    <property type="entry name" value="PROKAR_LIPOPROTEIN"/>
    <property type="match status" value="1"/>
</dbReference>
<proteinExistence type="predicted"/>
<feature type="transmembrane region" description="Helical" evidence="1">
    <location>
        <begin position="7"/>
        <end position="27"/>
    </location>
</feature>
<gene>
    <name evidence="2" type="ORF">PBLR_12023</name>
</gene>
<keyword evidence="1" id="KW-0472">Membrane</keyword>
<dbReference type="AlphaFoldDB" id="A0A383RAD9"/>
<evidence type="ECO:0000313" key="2">
    <source>
        <dbReference type="EMBL" id="SYX83601.1"/>
    </source>
</evidence>
<name>A0A383RAD9_PAEAL</name>
<dbReference type="EMBL" id="LS992241">
    <property type="protein sequence ID" value="SYX83601.1"/>
    <property type="molecule type" value="Genomic_DNA"/>
</dbReference>
<reference evidence="3" key="1">
    <citation type="submission" date="2018-08" db="EMBL/GenBank/DDBJ databases">
        <authorList>
            <person name="Chevrot R."/>
        </authorList>
    </citation>
    <scope>NUCLEOTIDE SEQUENCE [LARGE SCALE GENOMIC DNA]</scope>
</reference>
<organism evidence="2 3">
    <name type="scientific">Paenibacillus alvei</name>
    <name type="common">Bacillus alvei</name>
    <dbReference type="NCBI Taxonomy" id="44250"/>
    <lineage>
        <taxon>Bacteria</taxon>
        <taxon>Bacillati</taxon>
        <taxon>Bacillota</taxon>
        <taxon>Bacilli</taxon>
        <taxon>Bacillales</taxon>
        <taxon>Paenibacillaceae</taxon>
        <taxon>Paenibacillus</taxon>
    </lineage>
</organism>
<protein>
    <submittedName>
        <fullName evidence="2">Uncharacterized protein</fullName>
    </submittedName>
</protein>
<keyword evidence="1" id="KW-1133">Transmembrane helix</keyword>
<sequence>MLGMKKMFATLSAVIVLACSLLIYHFVMDDSHVERTNSHSQLSLIDALHVGMVAAKKWNPEAVLLYVTSVDDGLGKISGQEGTRSRWNLQVGAPANKRAVIAIRDGKVDKVIPGIGNYNSEWMVSTDKVKIDSTVAVLKSIRSRHLLPGDGWANGYHFILQAGEGLTTITVIGRDDQDQLQQIEFDAVTGRILSGQGE</sequence>
<evidence type="ECO:0000256" key="1">
    <source>
        <dbReference type="SAM" id="Phobius"/>
    </source>
</evidence>
<dbReference type="Proteomes" id="UP000304148">
    <property type="component" value="Chromosome"/>
</dbReference>
<evidence type="ECO:0000313" key="3">
    <source>
        <dbReference type="Proteomes" id="UP000304148"/>
    </source>
</evidence>
<keyword evidence="1" id="KW-0812">Transmembrane</keyword>
<accession>A0A383RAD9</accession>